<keyword evidence="2" id="KW-0813">Transport</keyword>
<proteinExistence type="inferred from homology"/>
<dbReference type="EMBL" id="LLZZ01000110">
    <property type="protein sequence ID" value="KTB06183.1"/>
    <property type="molecule type" value="Genomic_DNA"/>
</dbReference>
<dbReference type="PANTHER" id="PTHR23502">
    <property type="entry name" value="MAJOR FACILITATOR SUPERFAMILY"/>
    <property type="match status" value="1"/>
</dbReference>
<dbReference type="AlphaFoldDB" id="A0A0W0D6A1"/>
<dbReference type="InterPro" id="IPR020846">
    <property type="entry name" value="MFS_dom"/>
</dbReference>
<evidence type="ECO:0000259" key="7">
    <source>
        <dbReference type="PROSITE" id="PS50850"/>
    </source>
</evidence>
<dbReference type="Proteomes" id="UP000054886">
    <property type="component" value="Unassembled WGS sequence"/>
</dbReference>
<evidence type="ECO:0000313" key="9">
    <source>
        <dbReference type="Proteomes" id="UP000054886"/>
    </source>
</evidence>
<sequence length="583" mass="64393">MMEDQQSLHSFISDYDQRSHAVEKYDGPDLSEVDSEDIDKMIKTNEDEAVKEPIYRTRSNQTEPDIANTPPYSRFDAKYKMALVLQCAYTGLFSTMAGAIYYPVLSVIEKQFHITEELVNITVVVYFIFQGIAPTLMGGLADSLGRRPVVLFAVTVYFGACIGLACAQTYAQIVVLRCLQAAGISPVIAINSGIIGDVTTRAERGGYVGYIAGFQVLGSAFGALIGAGLSSRWGWRSIFWFLAIGSGVCLVFSIFMLPETKRTIVGNGSVTPRNYLNRAPLLMFPLIRRKLHLDDPEYETLEPHTQISILAPLSILKVKEISILLVTAGIQFATWSTHQTALSTVLSKNYHLSVAKIGLCYLPTGICTLISIVTSGRYLNWSYRRRFAKHKVWLKEQEEILVKENGYSREEVQNIIDNDPKYVFNLVQTRLHAAFVTLLLSSSGFVAFGWCIDVKAPLASVLVMSGFASLFSNCILTFSTTLIVDIFPSKTSTATGCLNLFRCLLSALFIGCLSKMATSMTYGGVFTFLGALTALSACPLFYLLKNGREITLKRKRKEDASRAFALSVANEKAEAEGKAEESR</sequence>
<feature type="domain" description="Major facilitator superfamily (MFS) profile" evidence="7">
    <location>
        <begin position="83"/>
        <end position="548"/>
    </location>
</feature>
<dbReference type="Gene3D" id="1.20.1250.20">
    <property type="entry name" value="MFS general substrate transporter like domains"/>
    <property type="match status" value="1"/>
</dbReference>
<reference evidence="8 9" key="1">
    <citation type="submission" date="2015-10" db="EMBL/GenBank/DDBJ databases">
        <title>Draft genomes sequences of Candida glabrata isolates 1A, 1B, 2A, 2B, 3A and 3B.</title>
        <authorList>
            <person name="Haavelsrud O.E."/>
            <person name="Gaustad P."/>
        </authorList>
    </citation>
    <scope>NUCLEOTIDE SEQUENCE [LARGE SCALE GENOMIC DNA]</scope>
    <source>
        <strain evidence="8">910700640</strain>
    </source>
</reference>
<dbReference type="Pfam" id="PF07690">
    <property type="entry name" value="MFS_1"/>
    <property type="match status" value="1"/>
</dbReference>
<dbReference type="PANTHER" id="PTHR23502:SF51">
    <property type="entry name" value="QUINIDINE RESISTANCE PROTEIN 1-RELATED"/>
    <property type="match status" value="1"/>
</dbReference>
<dbReference type="OrthoDB" id="440553at2759"/>
<keyword evidence="5" id="KW-0472">Membrane</keyword>
<name>A0A0W0D6A1_CANGB</name>
<dbReference type="PROSITE" id="PS00216">
    <property type="entry name" value="SUGAR_TRANSPORT_1"/>
    <property type="match status" value="1"/>
</dbReference>
<evidence type="ECO:0000256" key="2">
    <source>
        <dbReference type="ARBA" id="ARBA00022448"/>
    </source>
</evidence>
<dbReference type="InterPro" id="IPR011701">
    <property type="entry name" value="MFS"/>
</dbReference>
<comment type="similarity">
    <text evidence="6">Belongs to the major facilitator superfamily. CAR1 family.</text>
</comment>
<comment type="caution">
    <text evidence="8">The sequence shown here is derived from an EMBL/GenBank/DDBJ whole genome shotgun (WGS) entry which is preliminary data.</text>
</comment>
<dbReference type="VEuPathDB" id="FungiDB:GWK60_G08327"/>
<dbReference type="SUPFAM" id="SSF103473">
    <property type="entry name" value="MFS general substrate transporter"/>
    <property type="match status" value="1"/>
</dbReference>
<evidence type="ECO:0000256" key="4">
    <source>
        <dbReference type="ARBA" id="ARBA00022989"/>
    </source>
</evidence>
<comment type="subcellular location">
    <subcellularLocation>
        <location evidence="1">Membrane</location>
        <topology evidence="1">Multi-pass membrane protein</topology>
    </subcellularLocation>
</comment>
<dbReference type="InterPro" id="IPR036259">
    <property type="entry name" value="MFS_trans_sf"/>
</dbReference>
<dbReference type="CDD" id="cd17323">
    <property type="entry name" value="MFS_Tpo1_MDR_like"/>
    <property type="match status" value="1"/>
</dbReference>
<evidence type="ECO:0000256" key="1">
    <source>
        <dbReference type="ARBA" id="ARBA00004141"/>
    </source>
</evidence>
<evidence type="ECO:0000313" key="8">
    <source>
        <dbReference type="EMBL" id="KTB06183.1"/>
    </source>
</evidence>
<gene>
    <name evidence="8" type="ORF">AO440_001839</name>
</gene>
<evidence type="ECO:0000256" key="6">
    <source>
        <dbReference type="ARBA" id="ARBA00038347"/>
    </source>
</evidence>
<dbReference type="VEuPathDB" id="FungiDB:GVI51_G08459"/>
<keyword evidence="3" id="KW-0812">Transmembrane</keyword>
<dbReference type="VEuPathDB" id="FungiDB:B1J91_G08624g"/>
<evidence type="ECO:0000256" key="3">
    <source>
        <dbReference type="ARBA" id="ARBA00022692"/>
    </source>
</evidence>
<keyword evidence="4" id="KW-1133">Transmembrane helix</keyword>
<dbReference type="VEuPathDB" id="FungiDB:CAGL0G08624g"/>
<dbReference type="InterPro" id="IPR005829">
    <property type="entry name" value="Sugar_transporter_CS"/>
</dbReference>
<protein>
    <submittedName>
        <fullName evidence="8">Quinidine resistance protein 2</fullName>
    </submittedName>
</protein>
<dbReference type="GO" id="GO:0042908">
    <property type="term" value="P:xenobiotic transport"/>
    <property type="evidence" value="ECO:0007669"/>
    <property type="project" value="UniProtKB-ARBA"/>
</dbReference>
<dbReference type="GO" id="GO:0022857">
    <property type="term" value="F:transmembrane transporter activity"/>
    <property type="evidence" value="ECO:0007669"/>
    <property type="project" value="InterPro"/>
</dbReference>
<accession>A0A0W0D6A1</accession>
<evidence type="ECO:0000256" key="5">
    <source>
        <dbReference type="ARBA" id="ARBA00023136"/>
    </source>
</evidence>
<organism evidence="8 9">
    <name type="scientific">Candida glabrata</name>
    <name type="common">Yeast</name>
    <name type="synonym">Torulopsis glabrata</name>
    <dbReference type="NCBI Taxonomy" id="5478"/>
    <lineage>
        <taxon>Eukaryota</taxon>
        <taxon>Fungi</taxon>
        <taxon>Dikarya</taxon>
        <taxon>Ascomycota</taxon>
        <taxon>Saccharomycotina</taxon>
        <taxon>Saccharomycetes</taxon>
        <taxon>Saccharomycetales</taxon>
        <taxon>Saccharomycetaceae</taxon>
        <taxon>Nakaseomyces</taxon>
    </lineage>
</organism>
<dbReference type="PROSITE" id="PS50850">
    <property type="entry name" value="MFS"/>
    <property type="match status" value="1"/>
</dbReference>
<dbReference type="GO" id="GO:0005886">
    <property type="term" value="C:plasma membrane"/>
    <property type="evidence" value="ECO:0007669"/>
    <property type="project" value="UniProtKB-ARBA"/>
</dbReference>
<dbReference type="GO" id="GO:0140115">
    <property type="term" value="P:export across plasma membrane"/>
    <property type="evidence" value="ECO:0007669"/>
    <property type="project" value="UniProtKB-ARBA"/>
</dbReference>